<keyword evidence="3" id="KW-1185">Reference proteome</keyword>
<evidence type="ECO:0000256" key="1">
    <source>
        <dbReference type="SAM" id="MobiDB-lite"/>
    </source>
</evidence>
<evidence type="ECO:0000313" key="2">
    <source>
        <dbReference type="EMBL" id="QDT38939.1"/>
    </source>
</evidence>
<sequence>MMSTLPSDMDRRDIALLAGDDLEDTQVEPVRSKVDSCPHCKNHWNEVTRSLEVLESTAEDVTPSIEDSVWPEVSNRIRRTRNIRPSQSEAARWVPAMSFAAACIALFAVTSMPGQESSSGSPLYHGASSSNLFDNSFTHANWQPERIAPRVEQWQPTPNGDRWHSDEDSEELSRGLSPETNFRLPRTASR</sequence>
<dbReference type="Proteomes" id="UP000317318">
    <property type="component" value="Chromosome"/>
</dbReference>
<reference evidence="2 3" key="1">
    <citation type="submission" date="2019-02" db="EMBL/GenBank/DDBJ databases">
        <title>Deep-cultivation of Planctomycetes and their phenomic and genomic characterization uncovers novel biology.</title>
        <authorList>
            <person name="Wiegand S."/>
            <person name="Jogler M."/>
            <person name="Boedeker C."/>
            <person name="Pinto D."/>
            <person name="Vollmers J."/>
            <person name="Rivas-Marin E."/>
            <person name="Kohn T."/>
            <person name="Peeters S.H."/>
            <person name="Heuer A."/>
            <person name="Rast P."/>
            <person name="Oberbeckmann S."/>
            <person name="Bunk B."/>
            <person name="Jeske O."/>
            <person name="Meyerdierks A."/>
            <person name="Storesund J.E."/>
            <person name="Kallscheuer N."/>
            <person name="Luecker S."/>
            <person name="Lage O.M."/>
            <person name="Pohl T."/>
            <person name="Merkel B.J."/>
            <person name="Hornburger P."/>
            <person name="Mueller R.-W."/>
            <person name="Bruemmer F."/>
            <person name="Labrenz M."/>
            <person name="Spormann A.M."/>
            <person name="Op den Camp H."/>
            <person name="Overmann J."/>
            <person name="Amann R."/>
            <person name="Jetten M.S.M."/>
            <person name="Mascher T."/>
            <person name="Medema M.H."/>
            <person name="Devos D.P."/>
            <person name="Kaster A.-K."/>
            <person name="Ovreas L."/>
            <person name="Rohde M."/>
            <person name="Galperin M.Y."/>
            <person name="Jogler C."/>
        </authorList>
    </citation>
    <scope>NUCLEOTIDE SEQUENCE [LARGE SCALE GENOMIC DNA]</scope>
    <source>
        <strain evidence="2 3">Pan189</strain>
    </source>
</reference>
<organism evidence="2 3">
    <name type="scientific">Stratiformator vulcanicus</name>
    <dbReference type="NCBI Taxonomy" id="2527980"/>
    <lineage>
        <taxon>Bacteria</taxon>
        <taxon>Pseudomonadati</taxon>
        <taxon>Planctomycetota</taxon>
        <taxon>Planctomycetia</taxon>
        <taxon>Planctomycetales</taxon>
        <taxon>Planctomycetaceae</taxon>
        <taxon>Stratiformator</taxon>
    </lineage>
</organism>
<proteinExistence type="predicted"/>
<dbReference type="AlphaFoldDB" id="A0A517R4X7"/>
<gene>
    <name evidence="2" type="ORF">Pan189_33390</name>
</gene>
<feature type="region of interest" description="Disordered" evidence="1">
    <location>
        <begin position="148"/>
        <end position="190"/>
    </location>
</feature>
<dbReference type="KEGG" id="svp:Pan189_33390"/>
<accession>A0A517R4X7</accession>
<name>A0A517R4X7_9PLAN</name>
<dbReference type="EMBL" id="CP036268">
    <property type="protein sequence ID" value="QDT38939.1"/>
    <property type="molecule type" value="Genomic_DNA"/>
</dbReference>
<evidence type="ECO:0000313" key="3">
    <source>
        <dbReference type="Proteomes" id="UP000317318"/>
    </source>
</evidence>
<protein>
    <submittedName>
        <fullName evidence="2">Uncharacterized protein</fullName>
    </submittedName>
</protein>